<reference evidence="1" key="1">
    <citation type="submission" date="2021-03" db="EMBL/GenBank/DDBJ databases">
        <authorList>
            <consortium name="DOE Joint Genome Institute"/>
            <person name="Ahrendt S."/>
            <person name="Looney B.P."/>
            <person name="Miyauchi S."/>
            <person name="Morin E."/>
            <person name="Drula E."/>
            <person name="Courty P.E."/>
            <person name="Chicoki N."/>
            <person name="Fauchery L."/>
            <person name="Kohler A."/>
            <person name="Kuo A."/>
            <person name="Labutti K."/>
            <person name="Pangilinan J."/>
            <person name="Lipzen A."/>
            <person name="Riley R."/>
            <person name="Andreopoulos W."/>
            <person name="He G."/>
            <person name="Johnson J."/>
            <person name="Barry K.W."/>
            <person name="Grigoriev I.V."/>
            <person name="Nagy L."/>
            <person name="Hibbett D."/>
            <person name="Henrissat B."/>
            <person name="Matheny P.B."/>
            <person name="Labbe J."/>
            <person name="Martin F."/>
        </authorList>
    </citation>
    <scope>NUCLEOTIDE SEQUENCE</scope>
    <source>
        <strain evidence="1">HHB10654</strain>
    </source>
</reference>
<dbReference type="Proteomes" id="UP000814140">
    <property type="component" value="Unassembled WGS sequence"/>
</dbReference>
<sequence length="64" mass="7310">MQYKSCKTFITKQVDYDLEYCRTDWSSLVNYVAFYCQAGPQDAHGGNCVAADQRWFVQIQSSSG</sequence>
<gene>
    <name evidence="1" type="ORF">BV25DRAFT_1822634</name>
</gene>
<dbReference type="EMBL" id="MU277197">
    <property type="protein sequence ID" value="KAI0064874.1"/>
    <property type="molecule type" value="Genomic_DNA"/>
</dbReference>
<evidence type="ECO:0000313" key="1">
    <source>
        <dbReference type="EMBL" id="KAI0064874.1"/>
    </source>
</evidence>
<reference evidence="1" key="2">
    <citation type="journal article" date="2022" name="New Phytol.">
        <title>Evolutionary transition to the ectomycorrhizal habit in the genomes of a hyperdiverse lineage of mushroom-forming fungi.</title>
        <authorList>
            <person name="Looney B."/>
            <person name="Miyauchi S."/>
            <person name="Morin E."/>
            <person name="Drula E."/>
            <person name="Courty P.E."/>
            <person name="Kohler A."/>
            <person name="Kuo A."/>
            <person name="LaButti K."/>
            <person name="Pangilinan J."/>
            <person name="Lipzen A."/>
            <person name="Riley R."/>
            <person name="Andreopoulos W."/>
            <person name="He G."/>
            <person name="Johnson J."/>
            <person name="Nolan M."/>
            <person name="Tritt A."/>
            <person name="Barry K.W."/>
            <person name="Grigoriev I.V."/>
            <person name="Nagy L.G."/>
            <person name="Hibbett D."/>
            <person name="Henrissat B."/>
            <person name="Matheny P.B."/>
            <person name="Labbe J."/>
            <person name="Martin F.M."/>
        </authorList>
    </citation>
    <scope>NUCLEOTIDE SEQUENCE</scope>
    <source>
        <strain evidence="1">HHB10654</strain>
    </source>
</reference>
<keyword evidence="2" id="KW-1185">Reference proteome</keyword>
<organism evidence="1 2">
    <name type="scientific">Artomyces pyxidatus</name>
    <dbReference type="NCBI Taxonomy" id="48021"/>
    <lineage>
        <taxon>Eukaryota</taxon>
        <taxon>Fungi</taxon>
        <taxon>Dikarya</taxon>
        <taxon>Basidiomycota</taxon>
        <taxon>Agaricomycotina</taxon>
        <taxon>Agaricomycetes</taxon>
        <taxon>Russulales</taxon>
        <taxon>Auriscalpiaceae</taxon>
        <taxon>Artomyces</taxon>
    </lineage>
</organism>
<name>A0ACB8T8R5_9AGAM</name>
<evidence type="ECO:0000313" key="2">
    <source>
        <dbReference type="Proteomes" id="UP000814140"/>
    </source>
</evidence>
<proteinExistence type="predicted"/>
<accession>A0ACB8T8R5</accession>
<protein>
    <submittedName>
        <fullName evidence="1">Uncharacterized protein</fullName>
    </submittedName>
</protein>
<comment type="caution">
    <text evidence="1">The sequence shown here is derived from an EMBL/GenBank/DDBJ whole genome shotgun (WGS) entry which is preliminary data.</text>
</comment>